<dbReference type="Pfam" id="PF00501">
    <property type="entry name" value="AMP-binding"/>
    <property type="match status" value="1"/>
</dbReference>
<dbReference type="PANTHER" id="PTHR24096">
    <property type="entry name" value="LONG-CHAIN-FATTY-ACID--COA LIGASE"/>
    <property type="match status" value="1"/>
</dbReference>
<evidence type="ECO:0000259" key="4">
    <source>
        <dbReference type="Pfam" id="PF13193"/>
    </source>
</evidence>
<dbReference type="Pfam" id="PF13193">
    <property type="entry name" value="AMP-binding_C"/>
    <property type="match status" value="1"/>
</dbReference>
<proteinExistence type="inferred from homology"/>
<organism evidence="5 6">
    <name type="scientific">Rhodocollybia butyracea</name>
    <dbReference type="NCBI Taxonomy" id="206335"/>
    <lineage>
        <taxon>Eukaryota</taxon>
        <taxon>Fungi</taxon>
        <taxon>Dikarya</taxon>
        <taxon>Basidiomycota</taxon>
        <taxon>Agaricomycotina</taxon>
        <taxon>Agaricomycetes</taxon>
        <taxon>Agaricomycetidae</taxon>
        <taxon>Agaricales</taxon>
        <taxon>Marasmiineae</taxon>
        <taxon>Omphalotaceae</taxon>
        <taxon>Rhodocollybia</taxon>
    </lineage>
</organism>
<keyword evidence="6" id="KW-1185">Reference proteome</keyword>
<dbReference type="InterPro" id="IPR042099">
    <property type="entry name" value="ANL_N_sf"/>
</dbReference>
<dbReference type="SUPFAM" id="SSF56801">
    <property type="entry name" value="Acetyl-CoA synthetase-like"/>
    <property type="match status" value="1"/>
</dbReference>
<dbReference type="GO" id="GO:0016405">
    <property type="term" value="F:CoA-ligase activity"/>
    <property type="evidence" value="ECO:0007669"/>
    <property type="project" value="TreeGrafter"/>
</dbReference>
<keyword evidence="2 5" id="KW-0436">Ligase</keyword>
<dbReference type="InterPro" id="IPR025110">
    <property type="entry name" value="AMP-bd_C"/>
</dbReference>
<comment type="caution">
    <text evidence="5">The sequence shown here is derived from an EMBL/GenBank/DDBJ whole genome shotgun (WGS) entry which is preliminary data.</text>
</comment>
<dbReference type="InterPro" id="IPR045851">
    <property type="entry name" value="AMP-bd_C_sf"/>
</dbReference>
<evidence type="ECO:0000256" key="1">
    <source>
        <dbReference type="ARBA" id="ARBA00006432"/>
    </source>
</evidence>
<dbReference type="Proteomes" id="UP000772434">
    <property type="component" value="Unassembled WGS sequence"/>
</dbReference>
<dbReference type="PANTHER" id="PTHR24096:SF149">
    <property type="entry name" value="AMP-BINDING DOMAIN-CONTAINING PROTEIN-RELATED"/>
    <property type="match status" value="1"/>
</dbReference>
<dbReference type="InterPro" id="IPR020845">
    <property type="entry name" value="AMP-binding_CS"/>
</dbReference>
<protein>
    <submittedName>
        <fullName evidence="5">Amp dependent CoA ligase</fullName>
    </submittedName>
</protein>
<dbReference type="Gene3D" id="3.30.300.30">
    <property type="match status" value="1"/>
</dbReference>
<evidence type="ECO:0000313" key="5">
    <source>
        <dbReference type="EMBL" id="KAF9073385.1"/>
    </source>
</evidence>
<dbReference type="AlphaFoldDB" id="A0A9P5Q3C2"/>
<dbReference type="Gene3D" id="3.40.50.12780">
    <property type="entry name" value="N-terminal domain of ligase-like"/>
    <property type="match status" value="1"/>
</dbReference>
<evidence type="ECO:0000313" key="6">
    <source>
        <dbReference type="Proteomes" id="UP000772434"/>
    </source>
</evidence>
<evidence type="ECO:0000256" key="2">
    <source>
        <dbReference type="ARBA" id="ARBA00022598"/>
    </source>
</evidence>
<gene>
    <name evidence="5" type="ORF">BDP27DRAFT_1381734</name>
</gene>
<comment type="similarity">
    <text evidence="1">Belongs to the ATP-dependent AMP-binding enzyme family.</text>
</comment>
<sequence>MIYDSHYPEPPPIPDQNAVLHYLYHPDQKEWQDFTLFIEANSGKKVSFFEFRKRVEDGITALGGDVSQGGLGLGDNDIVGIVSENSIDYVTLAYSLLGNKVVFALISGYSTPFELASAFKLCTISHLFVSKSLFPRALAACKQGGLSPDKIYLLDGQDKRRKSFPDLIDHVRKNGSPKVPIRRTRHDELAYLAASSGTTGLPKAVMVTHGNIMFATLQVDVVNQALLEVQQPKPLSTPEGIPTVLVFLPFHHSYGVYVTFFRAFSAPQTCVIMSKWNVAEGIKAIKQYHITSIPLIPSVVHQILNYPGIQADDLKTIQAVSCGAAYLPPAFAEKLSSLISPDAIFLPGYGLSEAPMASMATPFPGILGGKLPAPEVPHPTGVLYPGQKARIMKDDGTLAKPGEPGELQLFGRNLTKGYWNNKKATEEAFLSDGWLRTGDRFWADKNGYFLYDTLKVSGSQVSPTEIEDCLLAHPKKLIVDVSVAGIKGGRTEDEHIPRAWIVLSATGKELGAQEVISELDAWHKERLSKYKWLRGGIEVIDEIPKSPTGKTLRRVLRERFDAKGKVNSKL</sequence>
<dbReference type="OrthoDB" id="1898221at2759"/>
<evidence type="ECO:0000259" key="3">
    <source>
        <dbReference type="Pfam" id="PF00501"/>
    </source>
</evidence>
<dbReference type="PROSITE" id="PS00455">
    <property type="entry name" value="AMP_BINDING"/>
    <property type="match status" value="1"/>
</dbReference>
<reference evidence="5" key="1">
    <citation type="submission" date="2020-11" db="EMBL/GenBank/DDBJ databases">
        <authorList>
            <consortium name="DOE Joint Genome Institute"/>
            <person name="Ahrendt S."/>
            <person name="Riley R."/>
            <person name="Andreopoulos W."/>
            <person name="Labutti K."/>
            <person name="Pangilinan J."/>
            <person name="Ruiz-Duenas F.J."/>
            <person name="Barrasa J.M."/>
            <person name="Sanchez-Garcia M."/>
            <person name="Camarero S."/>
            <person name="Miyauchi S."/>
            <person name="Serrano A."/>
            <person name="Linde D."/>
            <person name="Babiker R."/>
            <person name="Drula E."/>
            <person name="Ayuso-Fernandez I."/>
            <person name="Pacheco R."/>
            <person name="Padilla G."/>
            <person name="Ferreira P."/>
            <person name="Barriuso J."/>
            <person name="Kellner H."/>
            <person name="Castanera R."/>
            <person name="Alfaro M."/>
            <person name="Ramirez L."/>
            <person name="Pisabarro A.G."/>
            <person name="Kuo A."/>
            <person name="Tritt A."/>
            <person name="Lipzen A."/>
            <person name="He G."/>
            <person name="Yan M."/>
            <person name="Ng V."/>
            <person name="Cullen D."/>
            <person name="Martin F."/>
            <person name="Rosso M.-N."/>
            <person name="Henrissat B."/>
            <person name="Hibbett D."/>
            <person name="Martinez A.T."/>
            <person name="Grigoriev I.V."/>
        </authorList>
    </citation>
    <scope>NUCLEOTIDE SEQUENCE</scope>
    <source>
        <strain evidence="5">AH 40177</strain>
    </source>
</reference>
<name>A0A9P5Q3C2_9AGAR</name>
<dbReference type="EMBL" id="JADNRY010000018">
    <property type="protein sequence ID" value="KAF9073385.1"/>
    <property type="molecule type" value="Genomic_DNA"/>
</dbReference>
<feature type="domain" description="AMP-dependent synthetase/ligase" evidence="3">
    <location>
        <begin position="35"/>
        <end position="419"/>
    </location>
</feature>
<accession>A0A9P5Q3C2</accession>
<dbReference type="InterPro" id="IPR000873">
    <property type="entry name" value="AMP-dep_synth/lig_dom"/>
</dbReference>
<feature type="domain" description="AMP-binding enzyme C-terminal" evidence="4">
    <location>
        <begin position="465"/>
        <end position="550"/>
    </location>
</feature>